<dbReference type="EMBL" id="JAACJJ010000014">
    <property type="protein sequence ID" value="KAF5326823.1"/>
    <property type="molecule type" value="Genomic_DNA"/>
</dbReference>
<keyword evidence="7" id="KW-0285">Flavoprotein</keyword>
<accession>A0A8H5BP86</accession>
<comment type="catalytic activity">
    <reaction evidence="13">
        <text>a pyranoside + acceptor = a pyranosid-3-ulose + reduced acceptor.</text>
        <dbReference type="EC" id="1.1.99.29"/>
    </reaction>
</comment>
<comment type="similarity">
    <text evidence="3">Belongs to the GMC oxidoreductase family.</text>
</comment>
<dbReference type="Gene3D" id="3.50.50.60">
    <property type="entry name" value="FAD/NAD(P)-binding domain"/>
    <property type="match status" value="1"/>
</dbReference>
<keyword evidence="8 16" id="KW-0274">FAD</keyword>
<feature type="domain" description="Glucose-methanol-choline oxidoreductase C-terminal" evidence="18">
    <location>
        <begin position="522"/>
        <end position="658"/>
    </location>
</feature>
<comment type="subcellular location">
    <subcellularLocation>
        <location evidence="2">Secreted</location>
    </subcellularLocation>
</comment>
<evidence type="ECO:0000256" key="2">
    <source>
        <dbReference type="ARBA" id="ARBA00004613"/>
    </source>
</evidence>
<evidence type="ECO:0000256" key="1">
    <source>
        <dbReference type="ARBA" id="ARBA00001974"/>
    </source>
</evidence>
<dbReference type="InterPro" id="IPR012132">
    <property type="entry name" value="GMC_OxRdtase"/>
</dbReference>
<feature type="active site" description="Proton donor" evidence="15">
    <location>
        <position position="605"/>
    </location>
</feature>
<comment type="catalytic activity">
    <reaction evidence="14">
        <text>a pyranoside + acceptor = a pyranosid-3,4-diulose + reduced acceptor.</text>
        <dbReference type="EC" id="1.1.99.29"/>
    </reaction>
</comment>
<protein>
    <recommendedName>
        <fullName evidence="5">pyranose dehydrogenase (acceptor)</fullName>
        <ecNumber evidence="5">1.1.99.29</ecNumber>
    </recommendedName>
</protein>
<dbReference type="Gene3D" id="3.30.560.10">
    <property type="entry name" value="Glucose Oxidase, domain 3"/>
    <property type="match status" value="1"/>
</dbReference>
<dbReference type="AlphaFoldDB" id="A0A8H5BP86"/>
<evidence type="ECO:0000256" key="8">
    <source>
        <dbReference type="ARBA" id="ARBA00022827"/>
    </source>
</evidence>
<dbReference type="GO" id="GO:0050660">
    <property type="term" value="F:flavin adenine dinucleotide binding"/>
    <property type="evidence" value="ECO:0007669"/>
    <property type="project" value="InterPro"/>
</dbReference>
<comment type="catalytic activity">
    <reaction evidence="12">
        <text>pyranose + acceptor = pyranos-3-ulose + reduced acceptor.</text>
        <dbReference type="EC" id="1.1.99.29"/>
    </reaction>
</comment>
<evidence type="ECO:0000256" key="6">
    <source>
        <dbReference type="ARBA" id="ARBA00022525"/>
    </source>
</evidence>
<feature type="active site" description="Proton acceptor" evidence="15">
    <location>
        <position position="649"/>
    </location>
</feature>
<dbReference type="InterPro" id="IPR007867">
    <property type="entry name" value="GMC_OxRtase_C"/>
</dbReference>
<evidence type="ECO:0000313" key="20">
    <source>
        <dbReference type="Proteomes" id="UP000567179"/>
    </source>
</evidence>
<dbReference type="PANTHER" id="PTHR11552">
    <property type="entry name" value="GLUCOSE-METHANOL-CHOLINE GMC OXIDOREDUCTASE"/>
    <property type="match status" value="1"/>
</dbReference>
<reference evidence="19 20" key="1">
    <citation type="journal article" date="2020" name="ISME J.">
        <title>Uncovering the hidden diversity of litter-decomposition mechanisms in mushroom-forming fungi.</title>
        <authorList>
            <person name="Floudas D."/>
            <person name="Bentzer J."/>
            <person name="Ahren D."/>
            <person name="Johansson T."/>
            <person name="Persson P."/>
            <person name="Tunlid A."/>
        </authorList>
    </citation>
    <scope>NUCLEOTIDE SEQUENCE [LARGE SCALE GENOMIC DNA]</scope>
    <source>
        <strain evidence="19 20">CBS 101986</strain>
    </source>
</reference>
<evidence type="ECO:0000256" key="14">
    <source>
        <dbReference type="ARBA" id="ARBA00034059"/>
    </source>
</evidence>
<dbReference type="EC" id="1.1.99.29" evidence="5"/>
<organism evidence="19 20">
    <name type="scientific">Psilocybe cf. subviscida</name>
    <dbReference type="NCBI Taxonomy" id="2480587"/>
    <lineage>
        <taxon>Eukaryota</taxon>
        <taxon>Fungi</taxon>
        <taxon>Dikarya</taxon>
        <taxon>Basidiomycota</taxon>
        <taxon>Agaricomycotina</taxon>
        <taxon>Agaricomycetes</taxon>
        <taxon>Agaricomycetidae</taxon>
        <taxon>Agaricales</taxon>
        <taxon>Agaricineae</taxon>
        <taxon>Strophariaceae</taxon>
        <taxon>Psilocybe</taxon>
    </lineage>
</organism>
<dbReference type="SUPFAM" id="SSF54373">
    <property type="entry name" value="FAD-linked reductases, C-terminal domain"/>
    <property type="match status" value="1"/>
</dbReference>
<evidence type="ECO:0000313" key="19">
    <source>
        <dbReference type="EMBL" id="KAF5326823.1"/>
    </source>
</evidence>
<evidence type="ECO:0000256" key="9">
    <source>
        <dbReference type="ARBA" id="ARBA00024699"/>
    </source>
</evidence>
<dbReference type="GO" id="GO:0033718">
    <property type="term" value="F:pyranose dehydrogenase (acceptor) activity"/>
    <property type="evidence" value="ECO:0007669"/>
    <property type="project" value="UniProtKB-EC"/>
</dbReference>
<feature type="binding site" evidence="16">
    <location>
        <position position="322"/>
    </location>
    <ligand>
        <name>FAD</name>
        <dbReference type="ChEBI" id="CHEBI:57692"/>
    </ligand>
</feature>
<comment type="subunit">
    <text evidence="4">Monomer.</text>
</comment>
<sequence length="672" mass="71763">MRQHFRNPDSVALLPAFNCVECGVCALYRYAVIVSLICAQMPLGAVNKGVGISTTHTMNPSKLLSFVLASVLAAPSLAVTLTQPTQLSTNSYDYIIVGAGTAGLALANRLTEDPTVSVLVLEAGISDEGVIPMQAPFLGPTLSPGTPFDWNYTVTPQVGLNGRSFPYPRGKVLGGSSSINYLIHQFGTKEDWNRYADVSGDQGWSWDKMRKYVRKHEKIVPPIDGHNTAGQYLPGNHGTNGVVSVSLQGYNTSIDARILQATTELPGEFPFSPDLSGGDQPMLGMGFVQTNAGNGSRSSSSASYLAQSNSRPNLTVLINATVTKLLSTTANNKKLKAFRSVQFSNTPGTSPSGESESKSWTVKARKEIVLSAGSVGSAQILLLSGIGGKSNLQKLNIPVEINNPNVGDNLSDHALLPNIYHIQPPANSTEVVTDSILANANAVGDVLTQYVTTRRGMFANNIANKYGFFRLPKQVLRTVSDPSPGPLSPHWEVLPADFYINPGIPHPGDGLYMTFVLALLTPTSRGSVILRSKNPFDKPIINPNMLATDFDITATREAVKAIKRLAAAPAFSDYIVGPYGEAFTAATTDKKIDAYIRGLTTTIFHPTGTASMTSADSSHGVVNPDLTVKGAEGLRVVDASVFPFIPSCHTAGPTYLLAERAADLIKRDAHYL</sequence>
<evidence type="ECO:0000259" key="18">
    <source>
        <dbReference type="Pfam" id="PF05199"/>
    </source>
</evidence>
<feature type="domain" description="Glucose-methanol-choline oxidoreductase N-terminal" evidence="17">
    <location>
        <begin position="92"/>
        <end position="414"/>
    </location>
</feature>
<proteinExistence type="inferred from homology"/>
<dbReference type="OrthoDB" id="269227at2759"/>
<dbReference type="Proteomes" id="UP000567179">
    <property type="component" value="Unassembled WGS sequence"/>
</dbReference>
<evidence type="ECO:0000256" key="11">
    <source>
        <dbReference type="ARBA" id="ARBA00034010"/>
    </source>
</evidence>
<keyword evidence="20" id="KW-1185">Reference proteome</keyword>
<dbReference type="GO" id="GO:0005576">
    <property type="term" value="C:extracellular region"/>
    <property type="evidence" value="ECO:0007669"/>
    <property type="project" value="UniProtKB-SubCell"/>
</dbReference>
<feature type="binding site" evidence="16">
    <location>
        <position position="172"/>
    </location>
    <ligand>
        <name>FAD</name>
        <dbReference type="ChEBI" id="CHEBI:57692"/>
    </ligand>
</feature>
<keyword evidence="6" id="KW-0964">Secreted</keyword>
<evidence type="ECO:0000256" key="15">
    <source>
        <dbReference type="PIRSR" id="PIRSR000137-1"/>
    </source>
</evidence>
<dbReference type="InterPro" id="IPR036188">
    <property type="entry name" value="FAD/NAD-bd_sf"/>
</dbReference>
<evidence type="ECO:0000256" key="4">
    <source>
        <dbReference type="ARBA" id="ARBA00011245"/>
    </source>
</evidence>
<evidence type="ECO:0000256" key="12">
    <source>
        <dbReference type="ARBA" id="ARBA00034029"/>
    </source>
</evidence>
<evidence type="ECO:0000256" key="10">
    <source>
        <dbReference type="ARBA" id="ARBA00033986"/>
    </source>
</evidence>
<comment type="caution">
    <text evidence="19">The sequence shown here is derived from an EMBL/GenBank/DDBJ whole genome shotgun (WGS) entry which is preliminary data.</text>
</comment>
<comment type="catalytic activity">
    <reaction evidence="11">
        <text>pyranose + acceptor = pyranos-2,3-diulose + reduced acceptor.</text>
        <dbReference type="EC" id="1.1.99.29"/>
    </reaction>
</comment>
<dbReference type="SUPFAM" id="SSF51905">
    <property type="entry name" value="FAD/NAD(P)-binding domain"/>
    <property type="match status" value="1"/>
</dbReference>
<evidence type="ECO:0000256" key="16">
    <source>
        <dbReference type="PIRSR" id="PIRSR000137-2"/>
    </source>
</evidence>
<dbReference type="Pfam" id="PF05199">
    <property type="entry name" value="GMC_oxred_C"/>
    <property type="match status" value="1"/>
</dbReference>
<comment type="catalytic activity">
    <reaction evidence="10">
        <text>pyranose + acceptor = pyranos-2-ulose + reduced acceptor.</text>
        <dbReference type="EC" id="1.1.99.29"/>
    </reaction>
</comment>
<comment type="cofactor">
    <cofactor evidence="1 16">
        <name>FAD</name>
        <dbReference type="ChEBI" id="CHEBI:57692"/>
    </cofactor>
</comment>
<comment type="function">
    <text evidence="9">Catalyzes the single-oxidation or sequential double oxidation reaction of carbohydrates primarily at carbon-2 and/or carbon-3 with the concomitant reduction of the flavin. The enzyme exhibits a broad sugar substrate specificity, oxidizing different aldopyranoses to the corresponding C-1, C-2, C-3 or C-1,2, C-2,3 and C-3,4 (di)dehydro sugars with substrate-specific regioselectivity. Accepts only a narrow range of electron acceptors such as substituted benzoquinones and complexed metal ions and reacts extremely slowly with O(2) as acceptor. May play a role in the natural recycling of plant matter by oxidizing all major monosaccharides in lignocellulose and by reducing quinone compounds or reactive radical species generated during lignin depolymerization.</text>
</comment>
<name>A0A8H5BP86_9AGAR</name>
<evidence type="ECO:0000259" key="17">
    <source>
        <dbReference type="Pfam" id="PF00732"/>
    </source>
</evidence>
<dbReference type="PIRSF" id="PIRSF000137">
    <property type="entry name" value="Alcohol_oxidase"/>
    <property type="match status" value="1"/>
</dbReference>
<dbReference type="PANTHER" id="PTHR11552:SF147">
    <property type="entry name" value="CHOLINE DEHYDROGENASE, MITOCHONDRIAL"/>
    <property type="match status" value="1"/>
</dbReference>
<evidence type="ECO:0000256" key="13">
    <source>
        <dbReference type="ARBA" id="ARBA00034050"/>
    </source>
</evidence>
<dbReference type="InterPro" id="IPR000172">
    <property type="entry name" value="GMC_OxRdtase_N"/>
</dbReference>
<evidence type="ECO:0000256" key="7">
    <source>
        <dbReference type="ARBA" id="ARBA00022630"/>
    </source>
</evidence>
<evidence type="ECO:0000256" key="3">
    <source>
        <dbReference type="ARBA" id="ARBA00010790"/>
    </source>
</evidence>
<dbReference type="Pfam" id="PF00732">
    <property type="entry name" value="GMC_oxred_N"/>
    <property type="match status" value="1"/>
</dbReference>
<evidence type="ECO:0000256" key="5">
    <source>
        <dbReference type="ARBA" id="ARBA00013177"/>
    </source>
</evidence>
<gene>
    <name evidence="19" type="ORF">D9619_004452</name>
</gene>